<keyword evidence="3" id="KW-1185">Reference proteome</keyword>
<dbReference type="Proteomes" id="UP000019202">
    <property type="component" value="Unassembled WGS sequence"/>
</dbReference>
<reference evidence="2" key="1">
    <citation type="submission" date="2013-11" db="EMBL/GenBank/DDBJ databases">
        <title>Draft genome sequence and annotation of the entomopathogenic bacteria, Xenorhabdus cabanillasi strain JM26 and Xenorhabdus szentirmai strain DSM 16338.</title>
        <authorList>
            <person name="Gualtieri M."/>
            <person name="Ogier J.C."/>
            <person name="Pages S."/>
            <person name="Givaudan A."/>
            <person name="Gaudriault S."/>
        </authorList>
    </citation>
    <scope>NUCLEOTIDE SEQUENCE [LARGE SCALE GENOMIC DNA]</scope>
    <source>
        <strain evidence="2">DSM 16338</strain>
    </source>
</reference>
<dbReference type="EMBL" id="CBXF010000002">
    <property type="protein sequence ID" value="CDL81008.1"/>
    <property type="molecule type" value="Genomic_DNA"/>
</dbReference>
<accession>W1IT61</accession>
<dbReference type="AlphaFoldDB" id="W1IT61"/>
<feature type="compositionally biased region" description="Basic and acidic residues" evidence="1">
    <location>
        <begin position="15"/>
        <end position="26"/>
    </location>
</feature>
<comment type="caution">
    <text evidence="2">The sequence shown here is derived from an EMBL/GenBank/DDBJ whole genome shotgun (WGS) entry which is preliminary data.</text>
</comment>
<evidence type="ECO:0000313" key="2">
    <source>
        <dbReference type="EMBL" id="CDL81008.1"/>
    </source>
</evidence>
<proteinExistence type="predicted"/>
<gene>
    <name evidence="2" type="ORF">XSR1_100057</name>
</gene>
<feature type="region of interest" description="Disordered" evidence="1">
    <location>
        <begin position="1"/>
        <end position="34"/>
    </location>
</feature>
<protein>
    <submittedName>
        <fullName evidence="2">Uncharacterized protein</fullName>
    </submittedName>
</protein>
<name>W1IT61_9GAMM</name>
<organism evidence="2 3">
    <name type="scientific">Xenorhabdus szentirmaii DSM 16338</name>
    <dbReference type="NCBI Taxonomy" id="1427518"/>
    <lineage>
        <taxon>Bacteria</taxon>
        <taxon>Pseudomonadati</taxon>
        <taxon>Pseudomonadota</taxon>
        <taxon>Gammaproteobacteria</taxon>
        <taxon>Enterobacterales</taxon>
        <taxon>Morganellaceae</taxon>
        <taxon>Xenorhabdus</taxon>
    </lineage>
</organism>
<evidence type="ECO:0000256" key="1">
    <source>
        <dbReference type="SAM" id="MobiDB-lite"/>
    </source>
</evidence>
<evidence type="ECO:0000313" key="3">
    <source>
        <dbReference type="Proteomes" id="UP000019202"/>
    </source>
</evidence>
<sequence>MSRSAEASLRLPMGNEEKVYSHRREAATGQKRGSLQVDMRTGEVDVLPVIPYGKIFCCQH</sequence>